<comment type="caution">
    <text evidence="1">The sequence shown here is derived from an EMBL/GenBank/DDBJ whole genome shotgun (WGS) entry which is preliminary data.</text>
</comment>
<sequence length="77" mass="8795">MAKEAGRLDEELRNQVPDVTGQDVLSIEGATEVYQQSTFEERLQMFYEVFGTDGPDGLEFLRDVFTRAQDEFLKGMV</sequence>
<dbReference type="AlphaFoldDB" id="A0A0F9GFQ3"/>
<evidence type="ECO:0000313" key="1">
    <source>
        <dbReference type="EMBL" id="KKL97674.1"/>
    </source>
</evidence>
<name>A0A0F9GFQ3_9ZZZZ</name>
<dbReference type="EMBL" id="LAZR01018111">
    <property type="protein sequence ID" value="KKL97674.1"/>
    <property type="molecule type" value="Genomic_DNA"/>
</dbReference>
<gene>
    <name evidence="1" type="ORF">LCGC14_1832130</name>
</gene>
<organism evidence="1">
    <name type="scientific">marine sediment metagenome</name>
    <dbReference type="NCBI Taxonomy" id="412755"/>
    <lineage>
        <taxon>unclassified sequences</taxon>
        <taxon>metagenomes</taxon>
        <taxon>ecological metagenomes</taxon>
    </lineage>
</organism>
<accession>A0A0F9GFQ3</accession>
<reference evidence="1" key="1">
    <citation type="journal article" date="2015" name="Nature">
        <title>Complex archaea that bridge the gap between prokaryotes and eukaryotes.</title>
        <authorList>
            <person name="Spang A."/>
            <person name="Saw J.H."/>
            <person name="Jorgensen S.L."/>
            <person name="Zaremba-Niedzwiedzka K."/>
            <person name="Martijn J."/>
            <person name="Lind A.E."/>
            <person name="van Eijk R."/>
            <person name="Schleper C."/>
            <person name="Guy L."/>
            <person name="Ettema T.J."/>
        </authorList>
    </citation>
    <scope>NUCLEOTIDE SEQUENCE</scope>
</reference>
<proteinExistence type="predicted"/>
<protein>
    <submittedName>
        <fullName evidence="1">Uncharacterized protein</fullName>
    </submittedName>
</protein>